<organism evidence="1 2">
    <name type="scientific">Schistosoma japonicum</name>
    <name type="common">Blood fluke</name>
    <dbReference type="NCBI Taxonomy" id="6182"/>
    <lineage>
        <taxon>Eukaryota</taxon>
        <taxon>Metazoa</taxon>
        <taxon>Spiralia</taxon>
        <taxon>Lophotrochozoa</taxon>
        <taxon>Platyhelminthes</taxon>
        <taxon>Trematoda</taxon>
        <taxon>Digenea</taxon>
        <taxon>Strigeidida</taxon>
        <taxon>Schistosomatoidea</taxon>
        <taxon>Schistosomatidae</taxon>
        <taxon>Schistosoma</taxon>
    </lineage>
</organism>
<name>A0A4Z2DFU0_SCHJA</name>
<keyword evidence="2" id="KW-1185">Reference proteome</keyword>
<comment type="caution">
    <text evidence="1">The sequence shown here is derived from an EMBL/GenBank/DDBJ whole genome shotgun (WGS) entry which is preliminary data.</text>
</comment>
<accession>A0A4Z2DFU0</accession>
<dbReference type="EMBL" id="SKCS01000155">
    <property type="protein sequence ID" value="TNN15120.1"/>
    <property type="molecule type" value="Genomic_DNA"/>
</dbReference>
<evidence type="ECO:0000313" key="2">
    <source>
        <dbReference type="Proteomes" id="UP000311919"/>
    </source>
</evidence>
<dbReference type="Proteomes" id="UP000311919">
    <property type="component" value="Unassembled WGS sequence"/>
</dbReference>
<gene>
    <name evidence="1" type="ORF">EWB00_001615</name>
</gene>
<dbReference type="AlphaFoldDB" id="A0A4Z2DFU0"/>
<reference evidence="1 2" key="1">
    <citation type="submission" date="2019-03" db="EMBL/GenBank/DDBJ databases">
        <title>An improved genome assembly of the fluke Schistosoma japonicum.</title>
        <authorList>
            <person name="Hu W."/>
            <person name="Luo F."/>
            <person name="Yin M."/>
            <person name="Mo X."/>
            <person name="Sun C."/>
            <person name="Wu Q."/>
            <person name="Zhu B."/>
            <person name="Xiang M."/>
            <person name="Wang J."/>
            <person name="Wang Y."/>
            <person name="Zhang T."/>
            <person name="Xu B."/>
            <person name="Zheng H."/>
            <person name="Feng Z."/>
        </authorList>
    </citation>
    <scope>NUCLEOTIDE SEQUENCE [LARGE SCALE GENOMIC DNA]</scope>
    <source>
        <strain evidence="1">HuSjv2</strain>
        <tissue evidence="1">Worms</tissue>
    </source>
</reference>
<proteinExistence type="predicted"/>
<evidence type="ECO:0000313" key="1">
    <source>
        <dbReference type="EMBL" id="TNN15120.1"/>
    </source>
</evidence>
<protein>
    <submittedName>
        <fullName evidence="1">Uncharacterized protein</fullName>
    </submittedName>
</protein>
<feature type="non-terminal residue" evidence="1">
    <location>
        <position position="1"/>
    </location>
</feature>
<sequence length="56" mass="6155">TNDVTVGEFNNGERRVVLGCMIALLRNANLNDSDATSQQTQVINSNKCRTAETSKR</sequence>